<dbReference type="EMBL" id="JTDN01000001">
    <property type="protein sequence ID" value="KHL26165.1"/>
    <property type="molecule type" value="Genomic_DNA"/>
</dbReference>
<organism evidence="3 4">
    <name type="scientific">Croceibacterium mercuriale</name>
    <dbReference type="NCBI Taxonomy" id="1572751"/>
    <lineage>
        <taxon>Bacteria</taxon>
        <taxon>Pseudomonadati</taxon>
        <taxon>Pseudomonadota</taxon>
        <taxon>Alphaproteobacteria</taxon>
        <taxon>Sphingomonadales</taxon>
        <taxon>Erythrobacteraceae</taxon>
        <taxon>Croceibacterium</taxon>
    </lineage>
</organism>
<feature type="region of interest" description="Disordered" evidence="1">
    <location>
        <begin position="32"/>
        <end position="97"/>
    </location>
</feature>
<evidence type="ECO:0000256" key="1">
    <source>
        <dbReference type="SAM" id="MobiDB-lite"/>
    </source>
</evidence>
<dbReference type="STRING" id="1572751.PK98_06585"/>
<proteinExistence type="predicted"/>
<dbReference type="AlphaFoldDB" id="A0A0B2C1W6"/>
<dbReference type="RefSeq" id="WP_039095190.1">
    <property type="nucleotide sequence ID" value="NZ_JTDN01000001.1"/>
</dbReference>
<comment type="caution">
    <text evidence="3">The sequence shown here is derived from an EMBL/GenBank/DDBJ whole genome shotgun (WGS) entry which is preliminary data.</text>
</comment>
<feature type="compositionally biased region" description="Low complexity" evidence="1">
    <location>
        <begin position="64"/>
        <end position="83"/>
    </location>
</feature>
<accession>A0A0B2C1W6</accession>
<feature type="signal peptide" evidence="2">
    <location>
        <begin position="1"/>
        <end position="24"/>
    </location>
</feature>
<sequence length="624" mass="64498">MRRGTWIALLSGAALAVSSGLAMAAPESLLPPGFGQPAPAPAPSPAPAPAPSARPAQPAPRPSPRASAPSPTSSAVVQPLPRAVTPPPPAAIGIPTLAGGRLPSVRELERMSDAEFDALFGLAPQYDIPPGARRALRQVGVIDQAEGGFGPGALSRQPAALVRAALIGTQGPLVSRWGHILLRRTLASRMDAPLGMDPVAFAALRADLLNRLGEPAAARALVQDIESAAYSPGLGAVALTAYLGTGDILGICPVMGVHGTLRDDAPWLMARHICDAHAGETQDADRALRRMLNGSDARPIDVRLAQRYAGSAGAGRRSVTIEWDNVDALDPWRLGLARTLGIEVPDALLSGAPARLRMADVHIPATPLAARIAAADGAGAAGVLSSSAMVDLWSQAFDEPAMEGAPRDRAQALRLAYVARQPSDRVAAMRQLWTGSDPYAGQVLTAYAAARLPVLATAVDEAPQLIGAMLSAGLDRNAARWAEVVPEGSLGWALLAVGTPGASGVDEGALDDFIGDDGSSEGRKGRFLVAGLAGLGRLDEGTAQGLLSDMGTSLRLEGAWSRRIDAAAQYRNAALVALLAGVGMQGDGWDRMTARQLFHIVRALSQVGLEPEARMIAAEAVARA</sequence>
<evidence type="ECO:0008006" key="5">
    <source>
        <dbReference type="Google" id="ProtNLM"/>
    </source>
</evidence>
<reference evidence="3 4" key="1">
    <citation type="submission" date="2014-11" db="EMBL/GenBank/DDBJ databases">
        <title>Draft genome sequence of Kirrobacter mercurialis.</title>
        <authorList>
            <person name="Coil D.A."/>
            <person name="Eisen J.A."/>
        </authorList>
    </citation>
    <scope>NUCLEOTIDE SEQUENCE [LARGE SCALE GENOMIC DNA]</scope>
    <source>
        <strain evidence="3 4">Coronado</strain>
    </source>
</reference>
<evidence type="ECO:0000313" key="4">
    <source>
        <dbReference type="Proteomes" id="UP000030988"/>
    </source>
</evidence>
<gene>
    <name evidence="3" type="ORF">PK98_06585</name>
</gene>
<keyword evidence="4" id="KW-1185">Reference proteome</keyword>
<name>A0A0B2C1W6_9SPHN</name>
<feature type="chain" id="PRO_5002087329" description="Antifreeze protein" evidence="2">
    <location>
        <begin position="25"/>
        <end position="624"/>
    </location>
</feature>
<dbReference type="Proteomes" id="UP000030988">
    <property type="component" value="Unassembled WGS sequence"/>
</dbReference>
<protein>
    <recommendedName>
        <fullName evidence="5">Antifreeze protein</fullName>
    </recommendedName>
</protein>
<feature type="compositionally biased region" description="Pro residues" evidence="1">
    <location>
        <begin position="38"/>
        <end position="63"/>
    </location>
</feature>
<evidence type="ECO:0000256" key="2">
    <source>
        <dbReference type="SAM" id="SignalP"/>
    </source>
</evidence>
<keyword evidence="2" id="KW-0732">Signal</keyword>
<evidence type="ECO:0000313" key="3">
    <source>
        <dbReference type="EMBL" id="KHL26165.1"/>
    </source>
</evidence>